<dbReference type="Proteomes" id="UP000225963">
    <property type="component" value="Segment"/>
</dbReference>
<evidence type="ECO:0000313" key="1">
    <source>
        <dbReference type="EMBL" id="ALO79458.1"/>
    </source>
</evidence>
<keyword evidence="2" id="KW-1185">Reference proteome</keyword>
<evidence type="ECO:0000313" key="2">
    <source>
        <dbReference type="Proteomes" id="UP000225963"/>
    </source>
</evidence>
<name>A0A0S2MUD0_9CAUD</name>
<reference evidence="2" key="1">
    <citation type="submission" date="2015-11" db="EMBL/GenBank/DDBJ databases">
        <authorList>
            <person name="Sharaf A."/>
            <person name="Marie M.E."/>
            <person name="Esson H."/>
            <person name="El-Afifi I.S."/>
            <person name="Hammad M.A."/>
        </authorList>
    </citation>
    <scope>NUCLEOTIDE SEQUENCE [LARGE SCALE GENOMIC DNA]</scope>
</reference>
<gene>
    <name evidence="1" type="ORF">BM10_37</name>
</gene>
<organism evidence="1 2">
    <name type="scientific">Bacillus phage BM15</name>
    <dbReference type="NCBI Taxonomy" id="1755680"/>
    <lineage>
        <taxon>Viruses</taxon>
        <taxon>Duplodnaviria</taxon>
        <taxon>Heunggongvirae</taxon>
        <taxon>Uroviricota</taxon>
        <taxon>Caudoviricetes</taxon>
        <taxon>Herelleviridae</taxon>
        <taxon>Bastillevirinae</taxon>
        <taxon>Caeruleovirus</taxon>
        <taxon>Caeruleovirus BM15</taxon>
    </lineage>
</organism>
<dbReference type="EMBL" id="KT995480">
    <property type="protein sequence ID" value="ALO79458.1"/>
    <property type="molecule type" value="Genomic_DNA"/>
</dbReference>
<protein>
    <submittedName>
        <fullName evidence="1">Uncharacterized protein</fullName>
    </submittedName>
</protein>
<accession>A0A0S2MUD0</accession>
<sequence length="80" mass="9263">MAKVYKVEMYIVDANGEYDFASDEAMLEEIEHQVAVRMDVMTHVESVKSSEEFEWDDDLAVNKTNATKEDYEAHLKKEGE</sequence>
<proteinExistence type="predicted"/>
<dbReference type="OrthoDB" id="24809at10239"/>